<feature type="domain" description="VOC" evidence="1">
    <location>
        <begin position="4"/>
        <end position="114"/>
    </location>
</feature>
<evidence type="ECO:0000259" key="1">
    <source>
        <dbReference type="PROSITE" id="PS51819"/>
    </source>
</evidence>
<organism evidence="2 3">
    <name type="scientific">Blastopirellula retiformator</name>
    <dbReference type="NCBI Taxonomy" id="2527970"/>
    <lineage>
        <taxon>Bacteria</taxon>
        <taxon>Pseudomonadati</taxon>
        <taxon>Planctomycetota</taxon>
        <taxon>Planctomycetia</taxon>
        <taxon>Pirellulales</taxon>
        <taxon>Pirellulaceae</taxon>
        <taxon>Blastopirellula</taxon>
    </lineage>
</organism>
<keyword evidence="3" id="KW-1185">Reference proteome</keyword>
<gene>
    <name evidence="2" type="ORF">Enr8_24890</name>
</gene>
<dbReference type="InterPro" id="IPR004360">
    <property type="entry name" value="Glyas_Fos-R_dOase_dom"/>
</dbReference>
<proteinExistence type="predicted"/>
<dbReference type="EMBL" id="SJPF01000003">
    <property type="protein sequence ID" value="TWT32684.1"/>
    <property type="molecule type" value="Genomic_DNA"/>
</dbReference>
<dbReference type="OrthoDB" id="278401at2"/>
<reference evidence="2 3" key="1">
    <citation type="submission" date="2019-02" db="EMBL/GenBank/DDBJ databases">
        <title>Deep-cultivation of Planctomycetes and their phenomic and genomic characterization uncovers novel biology.</title>
        <authorList>
            <person name="Wiegand S."/>
            <person name="Jogler M."/>
            <person name="Boedeker C."/>
            <person name="Pinto D."/>
            <person name="Vollmers J."/>
            <person name="Rivas-Marin E."/>
            <person name="Kohn T."/>
            <person name="Peeters S.H."/>
            <person name="Heuer A."/>
            <person name="Rast P."/>
            <person name="Oberbeckmann S."/>
            <person name="Bunk B."/>
            <person name="Jeske O."/>
            <person name="Meyerdierks A."/>
            <person name="Storesund J.E."/>
            <person name="Kallscheuer N."/>
            <person name="Luecker S."/>
            <person name="Lage O.M."/>
            <person name="Pohl T."/>
            <person name="Merkel B.J."/>
            <person name="Hornburger P."/>
            <person name="Mueller R.-W."/>
            <person name="Bruemmer F."/>
            <person name="Labrenz M."/>
            <person name="Spormann A.M."/>
            <person name="Op Den Camp H."/>
            <person name="Overmann J."/>
            <person name="Amann R."/>
            <person name="Jetten M.S.M."/>
            <person name="Mascher T."/>
            <person name="Medema M.H."/>
            <person name="Devos D.P."/>
            <person name="Kaster A.-K."/>
            <person name="Ovreas L."/>
            <person name="Rohde M."/>
            <person name="Galperin M.Y."/>
            <person name="Jogler C."/>
        </authorList>
    </citation>
    <scope>NUCLEOTIDE SEQUENCE [LARGE SCALE GENOMIC DNA]</scope>
    <source>
        <strain evidence="2 3">Enr8</strain>
    </source>
</reference>
<dbReference type="Proteomes" id="UP000318878">
    <property type="component" value="Unassembled WGS sequence"/>
</dbReference>
<dbReference type="RefSeq" id="WP_146431907.1">
    <property type="nucleotide sequence ID" value="NZ_SJPF01000003.1"/>
</dbReference>
<comment type="caution">
    <text evidence="2">The sequence shown here is derived from an EMBL/GenBank/DDBJ whole genome shotgun (WGS) entry which is preliminary data.</text>
</comment>
<dbReference type="InterPro" id="IPR037523">
    <property type="entry name" value="VOC_core"/>
</dbReference>
<evidence type="ECO:0000313" key="2">
    <source>
        <dbReference type="EMBL" id="TWT32684.1"/>
    </source>
</evidence>
<dbReference type="SUPFAM" id="SSF54593">
    <property type="entry name" value="Glyoxalase/Bleomycin resistance protein/Dihydroxybiphenyl dioxygenase"/>
    <property type="match status" value="1"/>
</dbReference>
<dbReference type="Gene3D" id="3.10.180.10">
    <property type="entry name" value="2,3-Dihydroxybiphenyl 1,2-Dioxygenase, domain 1"/>
    <property type="match status" value="1"/>
</dbReference>
<dbReference type="PROSITE" id="PS51819">
    <property type="entry name" value="VOC"/>
    <property type="match status" value="1"/>
</dbReference>
<accession>A0A5C5V250</accession>
<evidence type="ECO:0000313" key="3">
    <source>
        <dbReference type="Proteomes" id="UP000318878"/>
    </source>
</evidence>
<sequence>MKAELFAVEIRTARFETMLAWYQNVLQLKVGIRQAEEGYALLVGEGYRIALLSRNDAQQGQAIVSLAIEVDDFNVWREHLNSKSIPLVTSENPEDFRELKLTDPDGNRVKLFAWKGEEKRTAES</sequence>
<dbReference type="AlphaFoldDB" id="A0A5C5V250"/>
<dbReference type="InterPro" id="IPR029068">
    <property type="entry name" value="Glyas_Bleomycin-R_OHBP_Dase"/>
</dbReference>
<name>A0A5C5V250_9BACT</name>
<protein>
    <submittedName>
        <fullName evidence="2">Glyoxalase-like domain protein</fullName>
    </submittedName>
</protein>
<dbReference type="Pfam" id="PF00903">
    <property type="entry name" value="Glyoxalase"/>
    <property type="match status" value="1"/>
</dbReference>